<feature type="chain" id="PRO_5035472398" evidence="1">
    <location>
        <begin position="27"/>
        <end position="315"/>
    </location>
</feature>
<dbReference type="InterPro" id="IPR002181">
    <property type="entry name" value="Fibrinogen_a/b/g_C_dom"/>
</dbReference>
<gene>
    <name evidence="3" type="primary">ANGPT2</name>
    <name evidence="3" type="ORF">BLAG_LOCUS5157</name>
</gene>
<dbReference type="Pfam" id="PF00147">
    <property type="entry name" value="Fibrinogen_C"/>
    <property type="match status" value="1"/>
</dbReference>
<keyword evidence="4" id="KW-1185">Reference proteome</keyword>
<evidence type="ECO:0000313" key="4">
    <source>
        <dbReference type="Proteomes" id="UP000838412"/>
    </source>
</evidence>
<dbReference type="GO" id="GO:0005615">
    <property type="term" value="C:extracellular space"/>
    <property type="evidence" value="ECO:0007669"/>
    <property type="project" value="TreeGrafter"/>
</dbReference>
<dbReference type="OrthoDB" id="10001020at2759"/>
<organism evidence="3 4">
    <name type="scientific">Branchiostoma lanceolatum</name>
    <name type="common">Common lancelet</name>
    <name type="synonym">Amphioxus lanceolatum</name>
    <dbReference type="NCBI Taxonomy" id="7740"/>
    <lineage>
        <taxon>Eukaryota</taxon>
        <taxon>Metazoa</taxon>
        <taxon>Chordata</taxon>
        <taxon>Cephalochordata</taxon>
        <taxon>Leptocardii</taxon>
        <taxon>Amphioxiformes</taxon>
        <taxon>Branchiostomatidae</taxon>
        <taxon>Branchiostoma</taxon>
    </lineage>
</organism>
<dbReference type="SUPFAM" id="SSF56496">
    <property type="entry name" value="Fibrinogen C-terminal domain-like"/>
    <property type="match status" value="1"/>
</dbReference>
<name>A0A8J9YTV3_BRALA</name>
<proteinExistence type="predicted"/>
<dbReference type="CDD" id="cd00087">
    <property type="entry name" value="FReD"/>
    <property type="match status" value="1"/>
</dbReference>
<feature type="domain" description="Fibrinogen C-terminal" evidence="2">
    <location>
        <begin position="95"/>
        <end position="313"/>
    </location>
</feature>
<feature type="signal peptide" evidence="1">
    <location>
        <begin position="1"/>
        <end position="26"/>
    </location>
</feature>
<dbReference type="PANTHER" id="PTHR19143">
    <property type="entry name" value="FIBRINOGEN/TENASCIN/ANGIOPOEITIN"/>
    <property type="match status" value="1"/>
</dbReference>
<dbReference type="InterPro" id="IPR050373">
    <property type="entry name" value="Fibrinogen_C-term_domain"/>
</dbReference>
<reference evidence="3" key="1">
    <citation type="submission" date="2022-01" db="EMBL/GenBank/DDBJ databases">
        <authorList>
            <person name="Braso-Vives M."/>
        </authorList>
    </citation>
    <scope>NUCLEOTIDE SEQUENCE</scope>
</reference>
<protein>
    <submittedName>
        <fullName evidence="3">ANGPT2 protein</fullName>
    </submittedName>
</protein>
<dbReference type="PANTHER" id="PTHR19143:SF444">
    <property type="entry name" value="PROTEIN SCABROUS"/>
    <property type="match status" value="1"/>
</dbReference>
<evidence type="ECO:0000313" key="3">
    <source>
        <dbReference type="EMBL" id="CAH1241591.1"/>
    </source>
</evidence>
<dbReference type="AlphaFoldDB" id="A0A8J9YTV3"/>
<keyword evidence="1" id="KW-0732">Signal</keyword>
<dbReference type="InterPro" id="IPR014716">
    <property type="entry name" value="Fibrinogen_a/b/g_C_1"/>
</dbReference>
<sequence>METKRCIQLLHLTLVIIFSGKTMVGAGDIIGGKGGWSTNCTAVKTGTWINTFRPPAGSPRATHLQLPRVTWEHLKQLLQTAKGRLDQVKRSMEPLEMIDCAAIFRRSNGTAKSGVYTIRPAVPTRPVPAYCRMEGRQGWTVLQRRQDGSVDFFRTWAEYKRGFGNLTTEFWLGNDNIHMLTNQARYKLRVDLETWDGEAIYALYRTFSVSDEASSYKLTVGNHSGTADNALWFNGGNTFVTYDRDTPIGRARMFRSAGWLDQSYFPSLNGVYYTPQTVPTKTGMLLDTIRWHRRKGTRHYPLLKFVEMRIAPEGT</sequence>
<dbReference type="EMBL" id="OV696697">
    <property type="protein sequence ID" value="CAH1241591.1"/>
    <property type="molecule type" value="Genomic_DNA"/>
</dbReference>
<dbReference type="Proteomes" id="UP000838412">
    <property type="component" value="Chromosome 12"/>
</dbReference>
<dbReference type="Gene3D" id="3.90.215.10">
    <property type="entry name" value="Gamma Fibrinogen, chain A, domain 1"/>
    <property type="match status" value="1"/>
</dbReference>
<dbReference type="InterPro" id="IPR036056">
    <property type="entry name" value="Fibrinogen-like_C"/>
</dbReference>
<evidence type="ECO:0000259" key="2">
    <source>
        <dbReference type="SMART" id="SM00186"/>
    </source>
</evidence>
<accession>A0A8J9YTV3</accession>
<evidence type="ECO:0000256" key="1">
    <source>
        <dbReference type="SAM" id="SignalP"/>
    </source>
</evidence>
<dbReference type="SMART" id="SM00186">
    <property type="entry name" value="FBG"/>
    <property type="match status" value="1"/>
</dbReference>